<keyword evidence="2" id="KW-0472">Membrane</keyword>
<evidence type="ECO:0000259" key="3">
    <source>
        <dbReference type="Pfam" id="PF20151"/>
    </source>
</evidence>
<evidence type="ECO:0000313" key="4">
    <source>
        <dbReference type="EMBL" id="KAL0567700.1"/>
    </source>
</evidence>
<feature type="compositionally biased region" description="Polar residues" evidence="1">
    <location>
        <begin position="518"/>
        <end position="527"/>
    </location>
</feature>
<organism evidence="4 5">
    <name type="scientific">Marasmius crinis-equi</name>
    <dbReference type="NCBI Taxonomy" id="585013"/>
    <lineage>
        <taxon>Eukaryota</taxon>
        <taxon>Fungi</taxon>
        <taxon>Dikarya</taxon>
        <taxon>Basidiomycota</taxon>
        <taxon>Agaricomycotina</taxon>
        <taxon>Agaricomycetes</taxon>
        <taxon>Agaricomycetidae</taxon>
        <taxon>Agaricales</taxon>
        <taxon>Marasmiineae</taxon>
        <taxon>Marasmiaceae</taxon>
        <taxon>Marasmius</taxon>
    </lineage>
</organism>
<dbReference type="Proteomes" id="UP001465976">
    <property type="component" value="Unassembled WGS sequence"/>
</dbReference>
<proteinExistence type="predicted"/>
<feature type="region of interest" description="Disordered" evidence="1">
    <location>
        <begin position="518"/>
        <end position="559"/>
    </location>
</feature>
<feature type="region of interest" description="Disordered" evidence="1">
    <location>
        <begin position="416"/>
        <end position="490"/>
    </location>
</feature>
<evidence type="ECO:0000256" key="1">
    <source>
        <dbReference type="SAM" id="MobiDB-lite"/>
    </source>
</evidence>
<feature type="transmembrane region" description="Helical" evidence="2">
    <location>
        <begin position="100"/>
        <end position="120"/>
    </location>
</feature>
<feature type="transmembrane region" description="Helical" evidence="2">
    <location>
        <begin position="48"/>
        <end position="69"/>
    </location>
</feature>
<feature type="transmembrane region" description="Helical" evidence="2">
    <location>
        <begin position="216"/>
        <end position="233"/>
    </location>
</feature>
<comment type="caution">
    <text evidence="4">The sequence shown here is derived from an EMBL/GenBank/DDBJ whole genome shotgun (WGS) entry which is preliminary data.</text>
</comment>
<reference evidence="4 5" key="1">
    <citation type="submission" date="2024-02" db="EMBL/GenBank/DDBJ databases">
        <title>A draft genome for the cacao thread blight pathogen Marasmius crinis-equi.</title>
        <authorList>
            <person name="Cohen S.P."/>
            <person name="Baruah I.K."/>
            <person name="Amoako-Attah I."/>
            <person name="Bukari Y."/>
            <person name="Meinhardt L.W."/>
            <person name="Bailey B.A."/>
        </authorList>
    </citation>
    <scope>NUCLEOTIDE SEQUENCE [LARGE SCALE GENOMIC DNA]</scope>
    <source>
        <strain evidence="4 5">GH-76</strain>
    </source>
</reference>
<feature type="region of interest" description="Disordered" evidence="1">
    <location>
        <begin position="291"/>
        <end position="383"/>
    </location>
</feature>
<evidence type="ECO:0000256" key="2">
    <source>
        <dbReference type="SAM" id="Phobius"/>
    </source>
</evidence>
<feature type="transmembrane region" description="Helical" evidence="2">
    <location>
        <begin position="240"/>
        <end position="259"/>
    </location>
</feature>
<feature type="transmembrane region" description="Helical" evidence="2">
    <location>
        <begin position="181"/>
        <end position="204"/>
    </location>
</feature>
<gene>
    <name evidence="4" type="ORF">V5O48_014296</name>
</gene>
<sequence>MLENIQASRCVSVAGLMVLLYDHALTFSEEVELIWKGEWKKAPKALFLLLRYCVPTVLIIILSAGPRAADWMIHRKPRIAPREDHLELGFAPRPPDCKGLIGTSIFLELVTIGSADFLVLLHLRNLWEHNELLMYSTKALYYLMQLAEFLCVFVISFDMLGKVSYSSELQSCVLQSRSNMVLLWAPGLVGKVVFEAAICVLVVWTSLSKPRDTTRLAVVYRAGLISPLIILTLRIINMIIAAVAPLSLIFLGVFFPWAATTTTVTRMILRSRRLSVINTTKRGVLGHVSSDNMITQASAPGPEEKAAATEALDSSHSHPAPGRADVDPDGATAVSSQRLSPPGRSTSTAPPQFPAIDIVEETRSSFGDSDEYDTSSLLRKSGGPIPITYERSFAGSRGDLEDATTTVDPFLEISGLSPGVSAGVRSPSNVAEEMVDDASSIRRSSTSFSTVDHADQSSSFSRSFSSSSPPPTARTATTYSSPPTYSTPRTSRYTLLSDLTYETLPSYHTVQSTPTFYSQRNTQSFSDSDAVASGSTHPRRVLPPLPSLQHGAETVFESA</sequence>
<keyword evidence="5" id="KW-1185">Reference proteome</keyword>
<feature type="transmembrane region" description="Helical" evidence="2">
    <location>
        <begin position="140"/>
        <end position="160"/>
    </location>
</feature>
<evidence type="ECO:0000313" key="5">
    <source>
        <dbReference type="Proteomes" id="UP001465976"/>
    </source>
</evidence>
<dbReference type="Pfam" id="PF20151">
    <property type="entry name" value="DUF6533"/>
    <property type="match status" value="1"/>
</dbReference>
<feature type="compositionally biased region" description="Low complexity" evidence="1">
    <location>
        <begin position="441"/>
        <end position="450"/>
    </location>
</feature>
<feature type="domain" description="DUF6533" evidence="3">
    <location>
        <begin position="10"/>
        <end position="55"/>
    </location>
</feature>
<dbReference type="EMBL" id="JBAHYK010001523">
    <property type="protein sequence ID" value="KAL0567700.1"/>
    <property type="molecule type" value="Genomic_DNA"/>
</dbReference>
<feature type="compositionally biased region" description="Polar residues" evidence="1">
    <location>
        <begin position="333"/>
        <end position="350"/>
    </location>
</feature>
<dbReference type="InterPro" id="IPR045340">
    <property type="entry name" value="DUF6533"/>
</dbReference>
<feature type="compositionally biased region" description="Low complexity" evidence="1">
    <location>
        <begin position="457"/>
        <end position="490"/>
    </location>
</feature>
<accession>A0ABR3EXN9</accession>
<protein>
    <recommendedName>
        <fullName evidence="3">DUF6533 domain-containing protein</fullName>
    </recommendedName>
</protein>
<name>A0ABR3EXN9_9AGAR</name>
<keyword evidence="2" id="KW-0812">Transmembrane</keyword>
<keyword evidence="2" id="KW-1133">Transmembrane helix</keyword>